<evidence type="ECO:0000256" key="4">
    <source>
        <dbReference type="ARBA" id="ARBA00022842"/>
    </source>
</evidence>
<organism evidence="5 6">
    <name type="scientific">Candidatus Dojkabacteria bacterium</name>
    <dbReference type="NCBI Taxonomy" id="2099670"/>
    <lineage>
        <taxon>Bacteria</taxon>
        <taxon>Candidatus Dojkabacteria</taxon>
    </lineage>
</organism>
<dbReference type="InterPro" id="IPR036412">
    <property type="entry name" value="HAD-like_sf"/>
</dbReference>
<dbReference type="PANTHER" id="PTHR46470">
    <property type="entry name" value="N-ACYLNEURAMINATE-9-PHOSPHATASE"/>
    <property type="match status" value="1"/>
</dbReference>
<comment type="cofactor">
    <cofactor evidence="1">
        <name>Mg(2+)</name>
        <dbReference type="ChEBI" id="CHEBI:18420"/>
    </cofactor>
</comment>
<dbReference type="Gene3D" id="3.40.50.1000">
    <property type="entry name" value="HAD superfamily/HAD-like"/>
    <property type="match status" value="1"/>
</dbReference>
<keyword evidence="2" id="KW-0479">Metal-binding</keyword>
<dbReference type="AlphaFoldDB" id="A0A3M0YYK4"/>
<dbReference type="InterPro" id="IPR006439">
    <property type="entry name" value="HAD-SF_hydro_IA"/>
</dbReference>
<name>A0A3M0YYK4_9BACT</name>
<dbReference type="GO" id="GO:0046872">
    <property type="term" value="F:metal ion binding"/>
    <property type="evidence" value="ECO:0007669"/>
    <property type="project" value="UniProtKB-KW"/>
</dbReference>
<dbReference type="GO" id="GO:0044281">
    <property type="term" value="P:small molecule metabolic process"/>
    <property type="evidence" value="ECO:0007669"/>
    <property type="project" value="UniProtKB-ARBA"/>
</dbReference>
<evidence type="ECO:0000313" key="5">
    <source>
        <dbReference type="EMBL" id="RMD77142.1"/>
    </source>
</evidence>
<proteinExistence type="predicted"/>
<keyword evidence="4" id="KW-0460">Magnesium</keyword>
<gene>
    <name evidence="5" type="ORF">D6810_01905</name>
</gene>
<dbReference type="SFLD" id="SFLDG01135">
    <property type="entry name" value="C1.5.6:_HAD__Beta-PGM__Phospha"/>
    <property type="match status" value="1"/>
</dbReference>
<dbReference type="NCBIfam" id="TIGR01549">
    <property type="entry name" value="HAD-SF-IA-v1"/>
    <property type="match status" value="1"/>
</dbReference>
<dbReference type="PANTHER" id="PTHR46470:SF2">
    <property type="entry name" value="GLYCERALDEHYDE 3-PHOSPHATE PHOSPHATASE"/>
    <property type="match status" value="1"/>
</dbReference>
<dbReference type="SUPFAM" id="SSF56784">
    <property type="entry name" value="HAD-like"/>
    <property type="match status" value="1"/>
</dbReference>
<evidence type="ECO:0000256" key="1">
    <source>
        <dbReference type="ARBA" id="ARBA00001946"/>
    </source>
</evidence>
<protein>
    <submittedName>
        <fullName evidence="5">HAD family hydrolase</fullName>
    </submittedName>
</protein>
<dbReference type="SFLD" id="SFLDS00003">
    <property type="entry name" value="Haloacid_Dehalogenase"/>
    <property type="match status" value="1"/>
</dbReference>
<dbReference type="GO" id="GO:0016791">
    <property type="term" value="F:phosphatase activity"/>
    <property type="evidence" value="ECO:0007669"/>
    <property type="project" value="TreeGrafter"/>
</dbReference>
<dbReference type="InterPro" id="IPR023214">
    <property type="entry name" value="HAD_sf"/>
</dbReference>
<evidence type="ECO:0000256" key="2">
    <source>
        <dbReference type="ARBA" id="ARBA00022723"/>
    </source>
</evidence>
<keyword evidence="3 5" id="KW-0378">Hydrolase</keyword>
<sequence>MKAVIFDLDNTLCDTLSSIPRSMKVCYKYLKNFFPDLDLDKFLKIEEEIFVRLTIEQRLPVYSFRALYWHEIFQELGLEADPILIKNVIHLYGDQMAKTVELFPGIEDLLTELKKRGLKLAILSNGDFFTKASMVEYLNIGKYFDLVVASDITQVDKPDPRAFLYVLQKLDVKAYECLFVGDERQNDIMGAQNVGLIPVYVTWPEKNLNKVVEGAYNVSTPLQILDLVEQNLTIAN</sequence>
<accession>A0A3M0YYK4</accession>
<dbReference type="InterPro" id="IPR051400">
    <property type="entry name" value="HAD-like_hydrolase"/>
</dbReference>
<dbReference type="Pfam" id="PF00702">
    <property type="entry name" value="Hydrolase"/>
    <property type="match status" value="1"/>
</dbReference>
<evidence type="ECO:0000256" key="3">
    <source>
        <dbReference type="ARBA" id="ARBA00022801"/>
    </source>
</evidence>
<dbReference type="SFLD" id="SFLDG01129">
    <property type="entry name" value="C1.5:_HAD__Beta-PGM__Phosphata"/>
    <property type="match status" value="1"/>
</dbReference>
<dbReference type="EMBL" id="RFKV01000059">
    <property type="protein sequence ID" value="RMD77142.1"/>
    <property type="molecule type" value="Genomic_DNA"/>
</dbReference>
<dbReference type="Gene3D" id="1.10.150.520">
    <property type="match status" value="1"/>
</dbReference>
<reference evidence="5 6" key="1">
    <citation type="submission" date="2018-10" db="EMBL/GenBank/DDBJ databases">
        <title>Thermophilic Lithotrophy and Phototrophy in an Intertidal, Iron-rich, Geothermal Spring.</title>
        <authorList>
            <person name="Ward L.M."/>
            <person name="Idei A."/>
            <person name="Nakagawa M."/>
            <person name="Ueno Y."/>
            <person name="Fischer W."/>
            <person name="Mcglynn S.E."/>
        </authorList>
    </citation>
    <scope>NUCLEOTIDE SEQUENCE [LARGE SCALE GENOMIC DNA]</scope>
    <source>
        <strain evidence="5">J137</strain>
    </source>
</reference>
<dbReference type="Proteomes" id="UP000269410">
    <property type="component" value="Unassembled WGS sequence"/>
</dbReference>
<dbReference type="PRINTS" id="PR00413">
    <property type="entry name" value="HADHALOGNASE"/>
</dbReference>
<dbReference type="NCBIfam" id="TIGR01509">
    <property type="entry name" value="HAD-SF-IA-v3"/>
    <property type="match status" value="1"/>
</dbReference>
<evidence type="ECO:0000313" key="6">
    <source>
        <dbReference type="Proteomes" id="UP000269410"/>
    </source>
</evidence>
<comment type="caution">
    <text evidence="5">The sequence shown here is derived from an EMBL/GenBank/DDBJ whole genome shotgun (WGS) entry which is preliminary data.</text>
</comment>